<reference evidence="2" key="1">
    <citation type="journal article" date="2023" name="G3 (Bethesda)">
        <title>Genome assembly and association tests identify interacting loci associated with vigor, precocity, and sex in interspecific pistachio rootstocks.</title>
        <authorList>
            <person name="Palmer W."/>
            <person name="Jacygrad E."/>
            <person name="Sagayaradj S."/>
            <person name="Cavanaugh K."/>
            <person name="Han R."/>
            <person name="Bertier L."/>
            <person name="Beede B."/>
            <person name="Kafkas S."/>
            <person name="Golino D."/>
            <person name="Preece J."/>
            <person name="Michelmore R."/>
        </authorList>
    </citation>
    <scope>NUCLEOTIDE SEQUENCE [LARGE SCALE GENOMIC DNA]</scope>
</reference>
<gene>
    <name evidence="1" type="ORF">Patl1_33546</name>
</gene>
<protein>
    <submittedName>
        <fullName evidence="1">Uncharacterized protein</fullName>
    </submittedName>
</protein>
<organism evidence="1 2">
    <name type="scientific">Pistacia atlantica</name>
    <dbReference type="NCBI Taxonomy" id="434234"/>
    <lineage>
        <taxon>Eukaryota</taxon>
        <taxon>Viridiplantae</taxon>
        <taxon>Streptophyta</taxon>
        <taxon>Embryophyta</taxon>
        <taxon>Tracheophyta</taxon>
        <taxon>Spermatophyta</taxon>
        <taxon>Magnoliopsida</taxon>
        <taxon>eudicotyledons</taxon>
        <taxon>Gunneridae</taxon>
        <taxon>Pentapetalae</taxon>
        <taxon>rosids</taxon>
        <taxon>malvids</taxon>
        <taxon>Sapindales</taxon>
        <taxon>Anacardiaceae</taxon>
        <taxon>Pistacia</taxon>
    </lineage>
</organism>
<dbReference type="EMBL" id="CM047910">
    <property type="protein sequence ID" value="KAJ0075666.1"/>
    <property type="molecule type" value="Genomic_DNA"/>
</dbReference>
<comment type="caution">
    <text evidence="1">The sequence shown here is derived from an EMBL/GenBank/DDBJ whole genome shotgun (WGS) entry which is preliminary data.</text>
</comment>
<dbReference type="Proteomes" id="UP001164250">
    <property type="component" value="Chromosome 15"/>
</dbReference>
<evidence type="ECO:0000313" key="1">
    <source>
        <dbReference type="EMBL" id="KAJ0075666.1"/>
    </source>
</evidence>
<keyword evidence="2" id="KW-1185">Reference proteome</keyword>
<evidence type="ECO:0000313" key="2">
    <source>
        <dbReference type="Proteomes" id="UP001164250"/>
    </source>
</evidence>
<name>A0ACC0ZR29_9ROSI</name>
<accession>A0ACC0ZR29</accession>
<proteinExistence type="predicted"/>
<sequence length="463" mass="52480">MHIIILLLVLTNVVASHSSISIIKTLPGFPGNLPFKLETGYIGVGDLDNEQLFYYFIESERSPEDDPLMLWLIGGPGCSALSALVYEIGPLSFNYKKSRDFPTFVLNPYSWTKVANIIFLDAPVGSGFSYAKSWQGFNMTDTISAAQTYSFLRKWLSNHPKFLKNQLYIAGDSYSGKIVPMIVQEISDGIDARIEPIMNLKGYVLGNPVTDDNKDKNSRIQFAYLKALITHEIYESAKTYCKGEYTNVDPNNGLCKLYLQNVTECTQNLDIANILEPGCSMYASPKPKLLTWDRSILMEQDFPDFLLSPAQPPASWCRVYNYYYSYEWANDKTVQRALGVREGTIKDWARCNQSILYTEDVPSSLYYHRNLIKRGYRVLIYSGDLDMAVPYVGTETWIKSLNLTVESGWQPWSVEGQVAGYWMQYAEGIYSLTYATGGGHTAPEYKPKECLAMISRWLALYPL</sequence>